<feature type="transmembrane region" description="Helical" evidence="7">
    <location>
        <begin position="165"/>
        <end position="183"/>
    </location>
</feature>
<dbReference type="AlphaFoldDB" id="A0AAE3DMT1"/>
<keyword evidence="3" id="KW-1003">Cell membrane</keyword>
<evidence type="ECO:0000256" key="3">
    <source>
        <dbReference type="ARBA" id="ARBA00022475"/>
    </source>
</evidence>
<dbReference type="EMBL" id="JAJEQF010000021">
    <property type="protein sequence ID" value="MCC2167837.1"/>
    <property type="molecule type" value="Genomic_DNA"/>
</dbReference>
<evidence type="ECO:0000313" key="10">
    <source>
        <dbReference type="Proteomes" id="UP001199355"/>
    </source>
</evidence>
<evidence type="ECO:0000313" key="9">
    <source>
        <dbReference type="EMBL" id="MCC2167837.1"/>
    </source>
</evidence>
<dbReference type="Pfam" id="PF00528">
    <property type="entry name" value="BPD_transp_1"/>
    <property type="match status" value="1"/>
</dbReference>
<dbReference type="GO" id="GO:0055085">
    <property type="term" value="P:transmembrane transport"/>
    <property type="evidence" value="ECO:0007669"/>
    <property type="project" value="InterPro"/>
</dbReference>
<dbReference type="GO" id="GO:0005886">
    <property type="term" value="C:plasma membrane"/>
    <property type="evidence" value="ECO:0007669"/>
    <property type="project" value="UniProtKB-SubCell"/>
</dbReference>
<feature type="transmembrane region" description="Helical" evidence="7">
    <location>
        <begin position="309"/>
        <end position="327"/>
    </location>
</feature>
<comment type="similarity">
    <text evidence="7">Belongs to the binding-protein-dependent transport system permease family.</text>
</comment>
<feature type="transmembrane region" description="Helical" evidence="7">
    <location>
        <begin position="271"/>
        <end position="297"/>
    </location>
</feature>
<organism evidence="9 10">
    <name type="scientific">Gallintestinimicrobium propionicum</name>
    <dbReference type="NCBI Taxonomy" id="2981770"/>
    <lineage>
        <taxon>Bacteria</taxon>
        <taxon>Bacillati</taxon>
        <taxon>Bacillota</taxon>
        <taxon>Clostridia</taxon>
        <taxon>Lachnospirales</taxon>
        <taxon>Lachnospiraceae</taxon>
        <taxon>Gallintestinimicrobium</taxon>
    </lineage>
</organism>
<keyword evidence="4 7" id="KW-0812">Transmembrane</keyword>
<feature type="transmembrane region" description="Helical" evidence="7">
    <location>
        <begin position="401"/>
        <end position="422"/>
    </location>
</feature>
<evidence type="ECO:0000256" key="4">
    <source>
        <dbReference type="ARBA" id="ARBA00022692"/>
    </source>
</evidence>
<feature type="transmembrane region" description="Helical" evidence="7">
    <location>
        <begin position="353"/>
        <end position="380"/>
    </location>
</feature>
<keyword evidence="5 7" id="KW-1133">Transmembrane helix</keyword>
<protein>
    <submittedName>
        <fullName evidence="9">ABC transporter permease subunit</fullName>
    </submittedName>
</protein>
<sequence length="499" mass="56620">MKPKNMLLTLDTCLEQEKTGRKTGLLVTALMNGLMLVLSLPFMDWIKLVNIPKLFAKLGITREAAGSLYSSYSIFSLLGFVKNSGKGVFGLYAMLLLILLAATWYLELLYIWKVFRNSKGDDGKGELHTYVIGKASTLLTALLVFGSYGFVLYSNNVVKMKGFSGSWILAVELILALAAYGLIKRMEAKERIRCHEHGLIKEFQKNWVLFLMLIPLCVFFLINSYLPMIGIYFAFVNFNFSDGLWASPFVGLKNFEFLFQSQMGRLIRNTVLYNVVFIGLGNVLQIFFAILISQLTVKWFKKTGQTLMFMPYFVSYVMLKVMVYSLMEYQYGAINNMIRSSGGTAIDFYNTPVYWPFLITLFYMWKSVGYGMVIYLATIMGIDNELYEAAKVDGANIFKRILYITLPQIKPTFIILLIYSLGSIMKGNFELFYQTVGNNGLLYDVTDILDTYVYRITVGQPLSIGLGSAAGLFQSIFGFVVVMVTNWAIKKKDSEYALF</sequence>
<evidence type="ECO:0000256" key="6">
    <source>
        <dbReference type="ARBA" id="ARBA00023136"/>
    </source>
</evidence>
<feature type="transmembrane region" description="Helical" evidence="7">
    <location>
        <begin position="131"/>
        <end position="153"/>
    </location>
</feature>
<proteinExistence type="inferred from homology"/>
<dbReference type="PROSITE" id="PS50928">
    <property type="entry name" value="ABC_TM1"/>
    <property type="match status" value="1"/>
</dbReference>
<reference evidence="9 10" key="1">
    <citation type="submission" date="2021-10" db="EMBL/GenBank/DDBJ databases">
        <title>Anaerobic single-cell dispensing facilitates the cultivation of human gut bacteria.</title>
        <authorList>
            <person name="Afrizal A."/>
        </authorList>
    </citation>
    <scope>NUCLEOTIDE SEQUENCE [LARGE SCALE GENOMIC DNA]</scope>
    <source>
        <strain evidence="9 10">CLA-AA-H244</strain>
    </source>
</reference>
<dbReference type="PANTHER" id="PTHR43227:SF11">
    <property type="entry name" value="BLL4140 PROTEIN"/>
    <property type="match status" value="1"/>
</dbReference>
<comment type="caution">
    <text evidence="9">The sequence shown here is derived from an EMBL/GenBank/DDBJ whole genome shotgun (WGS) entry which is preliminary data.</text>
</comment>
<accession>A0AAE3DMT1</accession>
<feature type="transmembrane region" description="Helical" evidence="7">
    <location>
        <begin position="24"/>
        <end position="43"/>
    </location>
</feature>
<gene>
    <name evidence="9" type="ORF">LKD45_09060</name>
</gene>
<keyword evidence="6 7" id="KW-0472">Membrane</keyword>
<name>A0AAE3DMT1_9FIRM</name>
<dbReference type="InterPro" id="IPR050809">
    <property type="entry name" value="UgpAE/MalFG_permease"/>
</dbReference>
<feature type="transmembrane region" description="Helical" evidence="7">
    <location>
        <begin position="87"/>
        <end position="110"/>
    </location>
</feature>
<dbReference type="Gene3D" id="1.10.3720.10">
    <property type="entry name" value="MetI-like"/>
    <property type="match status" value="1"/>
</dbReference>
<dbReference type="SUPFAM" id="SSF161098">
    <property type="entry name" value="MetI-like"/>
    <property type="match status" value="1"/>
</dbReference>
<evidence type="ECO:0000256" key="7">
    <source>
        <dbReference type="RuleBase" id="RU363032"/>
    </source>
</evidence>
<evidence type="ECO:0000256" key="2">
    <source>
        <dbReference type="ARBA" id="ARBA00022448"/>
    </source>
</evidence>
<dbReference type="RefSeq" id="WP_308728328.1">
    <property type="nucleotide sequence ID" value="NZ_JAJEQF010000021.1"/>
</dbReference>
<feature type="transmembrane region" description="Helical" evidence="7">
    <location>
        <begin position="464"/>
        <end position="489"/>
    </location>
</feature>
<dbReference type="InterPro" id="IPR000515">
    <property type="entry name" value="MetI-like"/>
</dbReference>
<dbReference type="CDD" id="cd06261">
    <property type="entry name" value="TM_PBP2"/>
    <property type="match status" value="1"/>
</dbReference>
<evidence type="ECO:0000259" key="8">
    <source>
        <dbReference type="PROSITE" id="PS50928"/>
    </source>
</evidence>
<keyword evidence="2 7" id="KW-0813">Transport</keyword>
<comment type="subcellular location">
    <subcellularLocation>
        <location evidence="1 7">Cell membrane</location>
        <topology evidence="1 7">Multi-pass membrane protein</topology>
    </subcellularLocation>
</comment>
<evidence type="ECO:0000256" key="5">
    <source>
        <dbReference type="ARBA" id="ARBA00022989"/>
    </source>
</evidence>
<feature type="domain" description="ABC transmembrane type-1" evidence="8">
    <location>
        <begin position="267"/>
        <end position="485"/>
    </location>
</feature>
<evidence type="ECO:0000256" key="1">
    <source>
        <dbReference type="ARBA" id="ARBA00004651"/>
    </source>
</evidence>
<dbReference type="InterPro" id="IPR035906">
    <property type="entry name" value="MetI-like_sf"/>
</dbReference>
<keyword evidence="10" id="KW-1185">Reference proteome</keyword>
<dbReference type="Proteomes" id="UP001199355">
    <property type="component" value="Unassembled WGS sequence"/>
</dbReference>
<dbReference type="PANTHER" id="PTHR43227">
    <property type="entry name" value="BLL4140 PROTEIN"/>
    <property type="match status" value="1"/>
</dbReference>
<feature type="transmembrane region" description="Helical" evidence="7">
    <location>
        <begin position="207"/>
        <end position="235"/>
    </location>
</feature>